<sequence length="149" mass="16692">MNLFRVAVFSSFVILHLASACEGHSHDCSCWPNSKWYGRDKVLRSAQDDSFFETLNSLHVSFTPAQLQQLRQLKFLSQSIRLLPAWLSASAIKRQQRAPSMMAGPDNDELMEYVLAGLAASRAEFGKPAYLVLQSAGSGVSPRRVQKYR</sequence>
<reference evidence="3" key="1">
    <citation type="journal article" date="2019" name="Int. J. Syst. Evol. Microbiol.">
        <title>The Global Catalogue of Microorganisms (GCM) 10K type strain sequencing project: providing services to taxonomists for standard genome sequencing and annotation.</title>
        <authorList>
            <consortium name="The Broad Institute Genomics Platform"/>
            <consortium name="The Broad Institute Genome Sequencing Center for Infectious Disease"/>
            <person name="Wu L."/>
            <person name="Ma J."/>
        </authorList>
    </citation>
    <scope>NUCLEOTIDE SEQUENCE [LARGE SCALE GENOMIC DNA]</scope>
    <source>
        <strain evidence="3">JCM 17224</strain>
    </source>
</reference>
<keyword evidence="3" id="KW-1185">Reference proteome</keyword>
<organism evidence="2 3">
    <name type="scientific">Hymenobacter fastidiosus</name>
    <dbReference type="NCBI Taxonomy" id="486264"/>
    <lineage>
        <taxon>Bacteria</taxon>
        <taxon>Pseudomonadati</taxon>
        <taxon>Bacteroidota</taxon>
        <taxon>Cytophagia</taxon>
        <taxon>Cytophagales</taxon>
        <taxon>Hymenobacteraceae</taxon>
        <taxon>Hymenobacter</taxon>
    </lineage>
</organism>
<evidence type="ECO:0000313" key="3">
    <source>
        <dbReference type="Proteomes" id="UP001500567"/>
    </source>
</evidence>
<dbReference type="Proteomes" id="UP001500567">
    <property type="component" value="Unassembled WGS sequence"/>
</dbReference>
<comment type="caution">
    <text evidence="2">The sequence shown here is derived from an EMBL/GenBank/DDBJ whole genome shotgun (WGS) entry which is preliminary data.</text>
</comment>
<protein>
    <submittedName>
        <fullName evidence="2">Uncharacterized protein</fullName>
    </submittedName>
</protein>
<proteinExistence type="predicted"/>
<keyword evidence="1" id="KW-0732">Signal</keyword>
<gene>
    <name evidence="2" type="ORF">GCM10022408_34100</name>
</gene>
<evidence type="ECO:0000313" key="2">
    <source>
        <dbReference type="EMBL" id="GAA4017651.1"/>
    </source>
</evidence>
<accession>A0ABP7SXK2</accession>
<feature type="signal peptide" evidence="1">
    <location>
        <begin position="1"/>
        <end position="20"/>
    </location>
</feature>
<feature type="chain" id="PRO_5045160708" evidence="1">
    <location>
        <begin position="21"/>
        <end position="149"/>
    </location>
</feature>
<dbReference type="PROSITE" id="PS51257">
    <property type="entry name" value="PROKAR_LIPOPROTEIN"/>
    <property type="match status" value="1"/>
</dbReference>
<dbReference type="EMBL" id="BAABDJ010000038">
    <property type="protein sequence ID" value="GAA4017651.1"/>
    <property type="molecule type" value="Genomic_DNA"/>
</dbReference>
<evidence type="ECO:0000256" key="1">
    <source>
        <dbReference type="SAM" id="SignalP"/>
    </source>
</evidence>
<name>A0ABP7SXK2_9BACT</name>